<comment type="caution">
    <text evidence="1">The sequence shown here is derived from an EMBL/GenBank/DDBJ whole genome shotgun (WGS) entry which is preliminary data.</text>
</comment>
<evidence type="ECO:0000313" key="2">
    <source>
        <dbReference type="Proteomes" id="UP000265916"/>
    </source>
</evidence>
<reference evidence="1 2" key="1">
    <citation type="submission" date="2017-08" db="EMBL/GenBank/DDBJ databases">
        <title>Reclassification of Bisgaard taxon 37 and 44.</title>
        <authorList>
            <person name="Christensen H."/>
        </authorList>
    </citation>
    <scope>NUCLEOTIDE SEQUENCE [LARGE SCALE GENOMIC DNA]</scope>
    <source>
        <strain evidence="1 2">111</strain>
    </source>
</reference>
<sequence length="76" mass="9041">MLFFTGLAHAEYYKVFITRVSNDLYRTSEGIYIQTQYCYQYVYGENAILNYSQYNAYGNQLIFQNNQTCTVKSVFR</sequence>
<gene>
    <name evidence="1" type="ORF">CKF58_00520</name>
</gene>
<keyword evidence="2" id="KW-1185">Reference proteome</keyword>
<organism evidence="1 2">
    <name type="scientific">Psittacicella hinzii</name>
    <dbReference type="NCBI Taxonomy" id="2028575"/>
    <lineage>
        <taxon>Bacteria</taxon>
        <taxon>Pseudomonadati</taxon>
        <taxon>Pseudomonadota</taxon>
        <taxon>Gammaproteobacteria</taxon>
        <taxon>Pasteurellales</taxon>
        <taxon>Psittacicellaceae</taxon>
        <taxon>Psittacicella</taxon>
    </lineage>
</organism>
<dbReference type="EMBL" id="NRJG01000007">
    <property type="protein sequence ID" value="RIY40470.1"/>
    <property type="molecule type" value="Genomic_DNA"/>
</dbReference>
<evidence type="ECO:0000313" key="1">
    <source>
        <dbReference type="EMBL" id="RIY40470.1"/>
    </source>
</evidence>
<dbReference type="Proteomes" id="UP000265916">
    <property type="component" value="Unassembled WGS sequence"/>
</dbReference>
<proteinExistence type="predicted"/>
<accession>A0A3A1YUB9</accession>
<protein>
    <submittedName>
        <fullName evidence="1">Uncharacterized protein</fullName>
    </submittedName>
</protein>
<dbReference type="AlphaFoldDB" id="A0A3A1YUB9"/>
<name>A0A3A1YUB9_9GAMM</name>
<dbReference type="OrthoDB" id="5368679at2"/>